<dbReference type="Gene3D" id="2.60.40.790">
    <property type="match status" value="1"/>
</dbReference>
<protein>
    <submittedName>
        <fullName evidence="5">Molecular chaperone</fullName>
    </submittedName>
</protein>
<dbReference type="EMBL" id="MFAF01000001">
    <property type="protein sequence ID" value="OGD79757.1"/>
    <property type="molecule type" value="Genomic_DNA"/>
</dbReference>
<dbReference type="Pfam" id="PF00011">
    <property type="entry name" value="HSP20"/>
    <property type="match status" value="1"/>
</dbReference>
<evidence type="ECO:0000313" key="6">
    <source>
        <dbReference type="Proteomes" id="UP000177187"/>
    </source>
</evidence>
<proteinExistence type="inferred from homology"/>
<accession>A0A1F5FJF9</accession>
<comment type="caution">
    <text evidence="5">The sequence shown here is derived from an EMBL/GenBank/DDBJ whole genome shotgun (WGS) entry which is preliminary data.</text>
</comment>
<evidence type="ECO:0000256" key="1">
    <source>
        <dbReference type="PROSITE-ProRule" id="PRU00285"/>
    </source>
</evidence>
<dbReference type="InterPro" id="IPR008978">
    <property type="entry name" value="HSP20-like_chaperone"/>
</dbReference>
<dbReference type="SUPFAM" id="SSF49764">
    <property type="entry name" value="HSP20-like chaperones"/>
    <property type="match status" value="1"/>
</dbReference>
<dbReference type="CDD" id="cd06464">
    <property type="entry name" value="ACD_sHsps-like"/>
    <property type="match status" value="1"/>
</dbReference>
<evidence type="ECO:0000259" key="3">
    <source>
        <dbReference type="PROSITE" id="PS01031"/>
    </source>
</evidence>
<organism evidence="5 6">
    <name type="scientific">Candidatus Coatesbacteria bacterium RBG_13_66_14</name>
    <dbReference type="NCBI Taxonomy" id="1817816"/>
    <lineage>
        <taxon>Bacteria</taxon>
        <taxon>Candidatus Coatesiibacteriota</taxon>
    </lineage>
</organism>
<feature type="domain" description="CS" evidence="4">
    <location>
        <begin position="37"/>
        <end position="140"/>
    </location>
</feature>
<dbReference type="PANTHER" id="PTHR11527">
    <property type="entry name" value="HEAT-SHOCK PROTEIN 20 FAMILY MEMBER"/>
    <property type="match status" value="1"/>
</dbReference>
<feature type="domain" description="SHSP" evidence="3">
    <location>
        <begin position="33"/>
        <end position="145"/>
    </location>
</feature>
<evidence type="ECO:0000313" key="5">
    <source>
        <dbReference type="EMBL" id="OGD79757.1"/>
    </source>
</evidence>
<dbReference type="InterPro" id="IPR031107">
    <property type="entry name" value="Small_HSP"/>
</dbReference>
<name>A0A1F5FJF9_9BACT</name>
<dbReference type="PROSITE" id="PS01031">
    <property type="entry name" value="SHSP"/>
    <property type="match status" value="1"/>
</dbReference>
<comment type="similarity">
    <text evidence="1 2">Belongs to the small heat shock protein (HSP20) family.</text>
</comment>
<dbReference type="PROSITE" id="PS51203">
    <property type="entry name" value="CS"/>
    <property type="match status" value="1"/>
</dbReference>
<dbReference type="InterPro" id="IPR007052">
    <property type="entry name" value="CS_dom"/>
</dbReference>
<reference evidence="5 6" key="1">
    <citation type="journal article" date="2016" name="Nat. Commun.">
        <title>Thousands of microbial genomes shed light on interconnected biogeochemical processes in an aquifer system.</title>
        <authorList>
            <person name="Anantharaman K."/>
            <person name="Brown C.T."/>
            <person name="Hug L.A."/>
            <person name="Sharon I."/>
            <person name="Castelle C.J."/>
            <person name="Probst A.J."/>
            <person name="Thomas B.C."/>
            <person name="Singh A."/>
            <person name="Wilkins M.J."/>
            <person name="Karaoz U."/>
            <person name="Brodie E.L."/>
            <person name="Williams K.H."/>
            <person name="Hubbard S.S."/>
            <person name="Banfield J.F."/>
        </authorList>
    </citation>
    <scope>NUCLEOTIDE SEQUENCE [LARGE SCALE GENOMIC DNA]</scope>
</reference>
<dbReference type="InterPro" id="IPR002068">
    <property type="entry name" value="A-crystallin/Hsp20_dom"/>
</dbReference>
<dbReference type="STRING" id="1817816.A2Y64_00225"/>
<evidence type="ECO:0000256" key="2">
    <source>
        <dbReference type="RuleBase" id="RU003616"/>
    </source>
</evidence>
<dbReference type="Proteomes" id="UP000177187">
    <property type="component" value="Unassembled WGS sequence"/>
</dbReference>
<sequence length="145" mass="16498">MAIVRWTPDRHWMTLQEEMNRLFDDFSGPSKSSDDIVWAPRVDISETSGDIVVRAELPGVTPDSIHVDISNNNLTIQGEKTKDNGVEGENYYRVERIYGKFMRSFSLPSRVKADAVKARYKDGVLEVSIPKAEEAKPREIKVEVE</sequence>
<evidence type="ECO:0000259" key="4">
    <source>
        <dbReference type="PROSITE" id="PS51203"/>
    </source>
</evidence>
<dbReference type="AlphaFoldDB" id="A0A1F5FJF9"/>
<gene>
    <name evidence="5" type="ORF">A2Y64_00225</name>
</gene>